<dbReference type="InterPro" id="IPR050297">
    <property type="entry name" value="LipidA_mod_glycosyltrf_83"/>
</dbReference>
<feature type="transmembrane region" description="Helical" evidence="8">
    <location>
        <begin position="384"/>
        <end position="402"/>
    </location>
</feature>
<evidence type="ECO:0000256" key="5">
    <source>
        <dbReference type="ARBA" id="ARBA00022692"/>
    </source>
</evidence>
<feature type="domain" description="ArnT-like N-terminal" evidence="9">
    <location>
        <begin position="16"/>
        <end position="239"/>
    </location>
</feature>
<evidence type="ECO:0000313" key="10">
    <source>
        <dbReference type="EMBL" id="SDL97039.1"/>
    </source>
</evidence>
<dbReference type="GO" id="GO:0009103">
    <property type="term" value="P:lipopolysaccharide biosynthetic process"/>
    <property type="evidence" value="ECO:0007669"/>
    <property type="project" value="UniProtKB-ARBA"/>
</dbReference>
<dbReference type="AlphaFoldDB" id="A0A1G9PE58"/>
<feature type="transmembrane region" description="Helical" evidence="8">
    <location>
        <begin position="82"/>
        <end position="105"/>
    </location>
</feature>
<dbReference type="Pfam" id="PF02366">
    <property type="entry name" value="PMT"/>
    <property type="match status" value="1"/>
</dbReference>
<evidence type="ECO:0000256" key="8">
    <source>
        <dbReference type="SAM" id="Phobius"/>
    </source>
</evidence>
<keyword evidence="6 8" id="KW-1133">Transmembrane helix</keyword>
<name>A0A1G9PE58_9SPHI</name>
<accession>A0A1G9PE58</accession>
<dbReference type="GO" id="GO:0006493">
    <property type="term" value="P:protein O-linked glycosylation"/>
    <property type="evidence" value="ECO:0007669"/>
    <property type="project" value="InterPro"/>
</dbReference>
<keyword evidence="2" id="KW-1003">Cell membrane</keyword>
<feature type="transmembrane region" description="Helical" evidence="8">
    <location>
        <begin position="12"/>
        <end position="29"/>
    </location>
</feature>
<dbReference type="STRING" id="990371.SAMN05421813_10495"/>
<sequence>MGGCLEKLDIPTKALILFALSLTLLLLNLDKPMIYILDEAKNAECAREMLVSGDYVVPYFNGQIRTDKPPLHYFFMVWAYKMFGVSAFSARFFSAVFGALTILISFLFCKKFLNEKAAWLTALVLLSSLHFNFQMRMSVPDPYLIFFMTGSFMCFYTFLVEKKKLWLWLMYACFGLGLLTKGPIALALPGLIMLVFLIISRRFTWSLVWSFQIPAGLLILMLIALPWYWMNYVATNGVWTEGFFLKHNLKRYSDTMEGHGGFFLLPLIMVMIGLLPLGVFCIQSMFFALKHRAKEALLFCLCIVLGIIIFFSFSQTKLPNYTAPAYPFIAILIAYLLSAFEEMNVSLSKVKWAFVFYLIIAFSIPAAVYFGLKADLNVQSSAGVWVYFIPVPVGAILAWYFISRGEINRFILSIGLSFILCNFLFFAKAYPEVYGINPVAGSLDMIKDKPDLVYYKMMNSAYIFNMQRLIPAIQSQDSLSVYLKSHPDAIVISRKQYESEIQVAGDMKPVFEQKDTFENPTTVIYELRR</sequence>
<dbReference type="InterPro" id="IPR003342">
    <property type="entry name" value="ArnT-like_N"/>
</dbReference>
<comment type="subcellular location">
    <subcellularLocation>
        <location evidence="1">Cell membrane</location>
        <topology evidence="1">Multi-pass membrane protein</topology>
    </subcellularLocation>
</comment>
<proteinExistence type="predicted"/>
<keyword evidence="7 8" id="KW-0472">Membrane</keyword>
<feature type="transmembrane region" description="Helical" evidence="8">
    <location>
        <begin position="409"/>
        <end position="427"/>
    </location>
</feature>
<evidence type="ECO:0000256" key="6">
    <source>
        <dbReference type="ARBA" id="ARBA00022989"/>
    </source>
</evidence>
<dbReference type="GO" id="GO:0005886">
    <property type="term" value="C:plasma membrane"/>
    <property type="evidence" value="ECO:0007669"/>
    <property type="project" value="UniProtKB-SubCell"/>
</dbReference>
<keyword evidence="5 8" id="KW-0812">Transmembrane</keyword>
<evidence type="ECO:0000313" key="11">
    <source>
        <dbReference type="Proteomes" id="UP000199226"/>
    </source>
</evidence>
<feature type="transmembrane region" description="Helical" evidence="8">
    <location>
        <begin position="296"/>
        <end position="315"/>
    </location>
</feature>
<dbReference type="GO" id="GO:0016763">
    <property type="term" value="F:pentosyltransferase activity"/>
    <property type="evidence" value="ECO:0007669"/>
    <property type="project" value="TreeGrafter"/>
</dbReference>
<evidence type="ECO:0000256" key="7">
    <source>
        <dbReference type="ARBA" id="ARBA00023136"/>
    </source>
</evidence>
<evidence type="ECO:0000259" key="9">
    <source>
        <dbReference type="Pfam" id="PF02366"/>
    </source>
</evidence>
<reference evidence="11" key="1">
    <citation type="submission" date="2016-10" db="EMBL/GenBank/DDBJ databases">
        <authorList>
            <person name="Varghese N."/>
            <person name="Submissions S."/>
        </authorList>
    </citation>
    <scope>NUCLEOTIDE SEQUENCE [LARGE SCALE GENOMIC DNA]</scope>
    <source>
        <strain evidence="11">DSM 24536</strain>
    </source>
</reference>
<feature type="transmembrane region" description="Helical" evidence="8">
    <location>
        <begin position="206"/>
        <end position="229"/>
    </location>
</feature>
<dbReference type="Proteomes" id="UP000199226">
    <property type="component" value="Unassembled WGS sequence"/>
</dbReference>
<evidence type="ECO:0000256" key="3">
    <source>
        <dbReference type="ARBA" id="ARBA00022676"/>
    </source>
</evidence>
<feature type="transmembrane region" description="Helical" evidence="8">
    <location>
        <begin position="166"/>
        <end position="199"/>
    </location>
</feature>
<dbReference type="EMBL" id="FNHH01000004">
    <property type="protein sequence ID" value="SDL97039.1"/>
    <property type="molecule type" value="Genomic_DNA"/>
</dbReference>
<feature type="transmembrane region" description="Helical" evidence="8">
    <location>
        <begin position="117"/>
        <end position="135"/>
    </location>
</feature>
<dbReference type="OrthoDB" id="8353433at2"/>
<evidence type="ECO:0000256" key="1">
    <source>
        <dbReference type="ARBA" id="ARBA00004651"/>
    </source>
</evidence>
<organism evidence="10 11">
    <name type="scientific">Daejeonella rubra</name>
    <dbReference type="NCBI Taxonomy" id="990371"/>
    <lineage>
        <taxon>Bacteria</taxon>
        <taxon>Pseudomonadati</taxon>
        <taxon>Bacteroidota</taxon>
        <taxon>Sphingobacteriia</taxon>
        <taxon>Sphingobacteriales</taxon>
        <taxon>Sphingobacteriaceae</taxon>
        <taxon>Daejeonella</taxon>
    </lineage>
</organism>
<keyword evidence="4 10" id="KW-0808">Transferase</keyword>
<dbReference type="GO" id="GO:0000030">
    <property type="term" value="F:mannosyltransferase activity"/>
    <property type="evidence" value="ECO:0007669"/>
    <property type="project" value="InterPro"/>
</dbReference>
<protein>
    <submittedName>
        <fullName evidence="10">4-amino-4-deoxy-L-arabinose transferase</fullName>
    </submittedName>
</protein>
<dbReference type="PANTHER" id="PTHR33908">
    <property type="entry name" value="MANNOSYLTRANSFERASE YKCB-RELATED"/>
    <property type="match status" value="1"/>
</dbReference>
<keyword evidence="3" id="KW-0328">Glycosyltransferase</keyword>
<gene>
    <name evidence="10" type="ORF">SAMN05421813_10495</name>
</gene>
<feature type="transmembrane region" description="Helical" evidence="8">
    <location>
        <begin position="142"/>
        <end position="160"/>
    </location>
</feature>
<dbReference type="PANTHER" id="PTHR33908:SF3">
    <property type="entry name" value="UNDECAPRENYL PHOSPHATE-ALPHA-4-AMINO-4-DEOXY-L-ARABINOSE ARABINOSYL TRANSFERASE"/>
    <property type="match status" value="1"/>
</dbReference>
<feature type="transmembrane region" description="Helical" evidence="8">
    <location>
        <begin position="352"/>
        <end position="372"/>
    </location>
</feature>
<evidence type="ECO:0000256" key="4">
    <source>
        <dbReference type="ARBA" id="ARBA00022679"/>
    </source>
</evidence>
<dbReference type="GO" id="GO:0010041">
    <property type="term" value="P:response to iron(III) ion"/>
    <property type="evidence" value="ECO:0007669"/>
    <property type="project" value="TreeGrafter"/>
</dbReference>
<feature type="transmembrane region" description="Helical" evidence="8">
    <location>
        <begin position="321"/>
        <end position="340"/>
    </location>
</feature>
<keyword evidence="11" id="KW-1185">Reference proteome</keyword>
<feature type="transmembrane region" description="Helical" evidence="8">
    <location>
        <begin position="262"/>
        <end position="289"/>
    </location>
</feature>
<evidence type="ECO:0000256" key="2">
    <source>
        <dbReference type="ARBA" id="ARBA00022475"/>
    </source>
</evidence>